<evidence type="ECO:0000256" key="1">
    <source>
        <dbReference type="RuleBase" id="RU363021"/>
    </source>
</evidence>
<dbReference type="PANTHER" id="PTHR28268:SF1">
    <property type="entry name" value="MICOS SUBUNIT MIC26"/>
    <property type="match status" value="1"/>
</dbReference>
<sequence length="203" mass="23080">MAPTPTFVVETTTELERQISKLRQTVQKYTGAAFRSVRSGVDSVVDVENRVENRMSKLVSDKETLTPNGLYVGVATLASMVFTRYRSFPIRWFVPPVVFAASMKYFLPLTSDNLCEYYEEKEQRFAPQFSEARRSQWQKLQQYWYTGVDHLKMTGDKVGSLFSAGVKDMEKSTGLKIATLLPQEAKTLQEKVATPENSAKKLI</sequence>
<dbReference type="GO" id="GO:0044284">
    <property type="term" value="C:mitochondrial crista junction"/>
    <property type="evidence" value="ECO:0007669"/>
    <property type="project" value="TreeGrafter"/>
</dbReference>
<protein>
    <recommendedName>
        <fullName evidence="1">MICOS complex subunit</fullName>
    </recommendedName>
</protein>
<dbReference type="InterPro" id="IPR033181">
    <property type="entry name" value="Mic26_fungi"/>
</dbReference>
<dbReference type="Pfam" id="PF09769">
    <property type="entry name" value="ApoO"/>
    <property type="match status" value="1"/>
</dbReference>
<dbReference type="AlphaFoldDB" id="A0AAF0EK99"/>
<evidence type="ECO:0000313" key="2">
    <source>
        <dbReference type="EMBL" id="WFD27304.1"/>
    </source>
</evidence>
<comment type="subcellular location">
    <subcellularLocation>
        <location evidence="1">Mitochondrion inner membrane</location>
    </subcellularLocation>
</comment>
<comment type="subunit">
    <text evidence="1">Component of the mitochondrial contact site and cristae organizing system (MICOS) complex.</text>
</comment>
<dbReference type="GO" id="GO:0042407">
    <property type="term" value="P:cristae formation"/>
    <property type="evidence" value="ECO:0007669"/>
    <property type="project" value="InterPro"/>
</dbReference>
<keyword evidence="3" id="KW-1185">Reference proteome</keyword>
<comment type="function">
    <text evidence="1">Component of the MICOS complex, a large protein complex of the mitochondrial inner membrane that plays crucial roles in the maintenance of crista junctions, inner membrane architecture, and formation of contact sites to the outer membrane.</text>
</comment>
<reference evidence="2" key="1">
    <citation type="submission" date="2023-03" db="EMBL/GenBank/DDBJ databases">
        <title>Mating type loci evolution in Malassezia.</title>
        <authorList>
            <person name="Coelho M.A."/>
        </authorList>
    </citation>
    <scope>NUCLEOTIDE SEQUENCE</scope>
    <source>
        <strain evidence="2">CBS 9557</strain>
    </source>
</reference>
<dbReference type="GO" id="GO:0061617">
    <property type="term" value="C:MICOS complex"/>
    <property type="evidence" value="ECO:0007669"/>
    <property type="project" value="UniProtKB-UniRule"/>
</dbReference>
<keyword evidence="1" id="KW-0496">Mitochondrion</keyword>
<gene>
    <name evidence="2" type="ORF">MNAN1_002300</name>
</gene>
<organism evidence="2 3">
    <name type="scientific">Malassezia nana</name>
    <dbReference type="NCBI Taxonomy" id="180528"/>
    <lineage>
        <taxon>Eukaryota</taxon>
        <taxon>Fungi</taxon>
        <taxon>Dikarya</taxon>
        <taxon>Basidiomycota</taxon>
        <taxon>Ustilaginomycotina</taxon>
        <taxon>Malasseziomycetes</taxon>
        <taxon>Malasseziales</taxon>
        <taxon>Malasseziaceae</taxon>
        <taxon>Malassezia</taxon>
    </lineage>
</organism>
<evidence type="ECO:0000313" key="3">
    <source>
        <dbReference type="Proteomes" id="UP001213623"/>
    </source>
</evidence>
<name>A0AAF0EK99_9BASI</name>
<dbReference type="InterPro" id="IPR019166">
    <property type="entry name" value="MIC26/MIC27"/>
</dbReference>
<accession>A0AAF0EK99</accession>
<proteinExistence type="predicted"/>
<dbReference type="EMBL" id="CP119895">
    <property type="protein sequence ID" value="WFD27304.1"/>
    <property type="molecule type" value="Genomic_DNA"/>
</dbReference>
<dbReference type="PANTHER" id="PTHR28268">
    <property type="entry name" value="MICOS SUBUNIT MIC26"/>
    <property type="match status" value="1"/>
</dbReference>
<keyword evidence="1" id="KW-0472">Membrane</keyword>
<keyword evidence="1" id="KW-0999">Mitochondrion inner membrane</keyword>
<dbReference type="Proteomes" id="UP001213623">
    <property type="component" value="Chromosome 4"/>
</dbReference>